<dbReference type="InParanoid" id="A0A059B841"/>
<sequence>MELQIKVAQAVHVLNHDAQSCNRVAANQWLVQFQQTDAVWEVATSLLTSDHLRSSDLEVEFFAAQILKRKIQNEGHCLQLGAKEALLNALLVAARRFSSGPPQLLTQICLALSALIVHAAEHEKPIEQLFYSLQNLQSQDGGNLAVLEMLTVLPEEIVDNQNADCRLSAACRSHHGQELLAQTPMVLEFLLQQSEKGFDGVMQLPEQNRKILRCLLSWVRAGCFSEIPQGSLSAHPLLNVVFNSLQVSSSFDSAIEVLTELITRHEGLPPVLLSRIHFLKEMLLLPALTNGDEKVIGGLARLLSEIGQAAPALIAEASTEALALAEALLSCVKFPSEDWEIADSTLQFWSTLASFMLGLDVDIANIRKHFEDVFISIFSALLDALLFRAQVDESTFNDDSGVVDLPDGLAQFRMNLVELLVDICQLLGSAAFMQKIFCGGWMPVNAPPPWKEVEAKLFALNV</sequence>
<gene>
    <name evidence="3" type="ORF">EUGRSUZ_H05015</name>
</gene>
<dbReference type="eggNOG" id="KOG2022">
    <property type="taxonomic scope" value="Eukaryota"/>
</dbReference>
<dbReference type="InterPro" id="IPR013598">
    <property type="entry name" value="Exportin-1/Importin-b-like"/>
</dbReference>
<dbReference type="InterPro" id="IPR001494">
    <property type="entry name" value="Importin-beta_N"/>
</dbReference>
<dbReference type="GO" id="GO:0006606">
    <property type="term" value="P:protein import into nucleus"/>
    <property type="evidence" value="ECO:0007669"/>
    <property type="project" value="UniProtKB-ARBA"/>
</dbReference>
<accession>A0A059B841</accession>
<dbReference type="Pfam" id="PF08389">
    <property type="entry name" value="Xpo1"/>
    <property type="match status" value="1"/>
</dbReference>
<dbReference type="OMA" id="IHERNCK"/>
<dbReference type="InterPro" id="IPR051345">
    <property type="entry name" value="Importin_beta-like_NTR"/>
</dbReference>
<name>A0A059B841_EUCGR</name>
<dbReference type="AlphaFoldDB" id="A0A059B841"/>
<feature type="non-terminal residue" evidence="3">
    <location>
        <position position="462"/>
    </location>
</feature>
<dbReference type="Pfam" id="PF24138">
    <property type="entry name" value="TPR_TNPO3_IPO13_2nd"/>
    <property type="match status" value="1"/>
</dbReference>
<evidence type="ECO:0008006" key="4">
    <source>
        <dbReference type="Google" id="ProtNLM"/>
    </source>
</evidence>
<dbReference type="STRING" id="71139.A0A059B841"/>
<evidence type="ECO:0000313" key="3">
    <source>
        <dbReference type="EMBL" id="KCW62377.1"/>
    </source>
</evidence>
<dbReference type="InterPro" id="IPR016024">
    <property type="entry name" value="ARM-type_fold"/>
</dbReference>
<organism evidence="3">
    <name type="scientific">Eucalyptus grandis</name>
    <name type="common">Flooded gum</name>
    <dbReference type="NCBI Taxonomy" id="71139"/>
    <lineage>
        <taxon>Eukaryota</taxon>
        <taxon>Viridiplantae</taxon>
        <taxon>Streptophyta</taxon>
        <taxon>Embryophyta</taxon>
        <taxon>Tracheophyta</taxon>
        <taxon>Spermatophyta</taxon>
        <taxon>Magnoliopsida</taxon>
        <taxon>eudicotyledons</taxon>
        <taxon>Gunneridae</taxon>
        <taxon>Pentapetalae</taxon>
        <taxon>rosids</taxon>
        <taxon>malvids</taxon>
        <taxon>Myrtales</taxon>
        <taxon>Myrtaceae</taxon>
        <taxon>Myrtoideae</taxon>
        <taxon>Eucalypteae</taxon>
        <taxon>Eucalyptus</taxon>
    </lineage>
</organism>
<dbReference type="PANTHER" id="PTHR12363">
    <property type="entry name" value="TRANSPORTIN 3 AND IMPORTIN 13"/>
    <property type="match status" value="1"/>
</dbReference>
<dbReference type="PANTHER" id="PTHR12363:SF44">
    <property type="entry name" value="ARM REPEAT SUPERFAMILY PROTEIN"/>
    <property type="match status" value="1"/>
</dbReference>
<dbReference type="Gramene" id="KCW62377">
    <property type="protein sequence ID" value="KCW62377"/>
    <property type="gene ID" value="EUGRSUZ_H05015"/>
</dbReference>
<evidence type="ECO:0000259" key="1">
    <source>
        <dbReference type="Pfam" id="PF03810"/>
    </source>
</evidence>
<dbReference type="InterPro" id="IPR057941">
    <property type="entry name" value="TPR_TNPO3_IPO13_2nd"/>
</dbReference>
<dbReference type="GO" id="GO:0031267">
    <property type="term" value="F:small GTPase binding"/>
    <property type="evidence" value="ECO:0007669"/>
    <property type="project" value="InterPro"/>
</dbReference>
<dbReference type="InterPro" id="IPR011989">
    <property type="entry name" value="ARM-like"/>
</dbReference>
<dbReference type="SUPFAM" id="SSF48371">
    <property type="entry name" value="ARM repeat"/>
    <property type="match status" value="1"/>
</dbReference>
<evidence type="ECO:0000259" key="2">
    <source>
        <dbReference type="Pfam" id="PF08389"/>
    </source>
</evidence>
<dbReference type="Gene3D" id="1.25.10.10">
    <property type="entry name" value="Leucine-rich Repeat Variant"/>
    <property type="match status" value="1"/>
</dbReference>
<reference evidence="3" key="1">
    <citation type="submission" date="2013-07" db="EMBL/GenBank/DDBJ databases">
        <title>The genome of Eucalyptus grandis.</title>
        <authorList>
            <person name="Schmutz J."/>
            <person name="Hayes R."/>
            <person name="Myburg A."/>
            <person name="Tuskan G."/>
            <person name="Grattapaglia D."/>
            <person name="Rokhsar D.S."/>
        </authorList>
    </citation>
    <scope>NUCLEOTIDE SEQUENCE</scope>
    <source>
        <tissue evidence="3">Leaf extractions</tissue>
    </source>
</reference>
<feature type="domain" description="Exportin-1/Importin-beta-like" evidence="2">
    <location>
        <begin position="101"/>
        <end position="258"/>
    </location>
</feature>
<proteinExistence type="predicted"/>
<protein>
    <recommendedName>
        <fullName evidence="4">Exportin-1/Importin-beta-like domain-containing protein</fullName>
    </recommendedName>
</protein>
<dbReference type="EMBL" id="KK198760">
    <property type="protein sequence ID" value="KCW62377.1"/>
    <property type="molecule type" value="Genomic_DNA"/>
</dbReference>
<feature type="domain" description="Importin N-terminal" evidence="1">
    <location>
        <begin position="26"/>
        <end position="84"/>
    </location>
</feature>
<dbReference type="Pfam" id="PF03810">
    <property type="entry name" value="IBN_N"/>
    <property type="match status" value="1"/>
</dbReference>